<evidence type="ECO:0000313" key="1">
    <source>
        <dbReference type="EMBL" id="JAD76238.1"/>
    </source>
</evidence>
<reference evidence="1" key="2">
    <citation type="journal article" date="2015" name="Data Brief">
        <title>Shoot transcriptome of the giant reed, Arundo donax.</title>
        <authorList>
            <person name="Barrero R.A."/>
            <person name="Guerrero F.D."/>
            <person name="Moolhuijzen P."/>
            <person name="Goolsby J.A."/>
            <person name="Tidwell J."/>
            <person name="Bellgard S.E."/>
            <person name="Bellgard M.I."/>
        </authorList>
    </citation>
    <scope>NUCLEOTIDE SEQUENCE</scope>
    <source>
        <tissue evidence="1">Shoot tissue taken approximately 20 cm above the soil surface</tissue>
    </source>
</reference>
<protein>
    <submittedName>
        <fullName evidence="1">Uncharacterized protein</fullName>
    </submittedName>
</protein>
<name>A0A0A9PUQ8_ARUDO</name>
<dbReference type="AlphaFoldDB" id="A0A0A9PUQ8"/>
<reference evidence="1" key="1">
    <citation type="submission" date="2014-09" db="EMBL/GenBank/DDBJ databases">
        <authorList>
            <person name="Magalhaes I.L.F."/>
            <person name="Oliveira U."/>
            <person name="Santos F.R."/>
            <person name="Vidigal T.H.D.A."/>
            <person name="Brescovit A.D."/>
            <person name="Santos A.J."/>
        </authorList>
    </citation>
    <scope>NUCLEOTIDE SEQUENCE</scope>
    <source>
        <tissue evidence="1">Shoot tissue taken approximately 20 cm above the soil surface</tissue>
    </source>
</reference>
<organism evidence="1">
    <name type="scientific">Arundo donax</name>
    <name type="common">Giant reed</name>
    <name type="synonym">Donax arundinaceus</name>
    <dbReference type="NCBI Taxonomy" id="35708"/>
    <lineage>
        <taxon>Eukaryota</taxon>
        <taxon>Viridiplantae</taxon>
        <taxon>Streptophyta</taxon>
        <taxon>Embryophyta</taxon>
        <taxon>Tracheophyta</taxon>
        <taxon>Spermatophyta</taxon>
        <taxon>Magnoliopsida</taxon>
        <taxon>Liliopsida</taxon>
        <taxon>Poales</taxon>
        <taxon>Poaceae</taxon>
        <taxon>PACMAD clade</taxon>
        <taxon>Arundinoideae</taxon>
        <taxon>Arundineae</taxon>
        <taxon>Arundo</taxon>
    </lineage>
</organism>
<proteinExistence type="predicted"/>
<accession>A0A0A9PUQ8</accession>
<sequence length="45" mass="4922">MCDPIHQTHLLASGFAKQSFSSSAHLLRGNLLCWFSCSEESQPVG</sequence>
<dbReference type="EMBL" id="GBRH01221657">
    <property type="protein sequence ID" value="JAD76238.1"/>
    <property type="molecule type" value="Transcribed_RNA"/>
</dbReference>